<dbReference type="EMBL" id="WEGK01000016">
    <property type="protein sequence ID" value="MQY23019.1"/>
    <property type="molecule type" value="Genomic_DNA"/>
</dbReference>
<evidence type="ECO:0000256" key="1">
    <source>
        <dbReference type="SAM" id="MobiDB-lite"/>
    </source>
</evidence>
<sequence>MYIASMPTPAVEAVIAAALHRVFAAAPYAPDSLELWLEITGAAVELLHDPGRVPQSMPVFLVYRQQRTEARYNLEVGSLHITSGPLAGTVHSDLDGAAEEVVHACGSSDLARTDPLPIWRFPHDPDPRATATADPTPARARARTDHDGRDVPGTAIVTPAAD</sequence>
<evidence type="ECO:0000313" key="2">
    <source>
        <dbReference type="EMBL" id="MQY23019.1"/>
    </source>
</evidence>
<organism evidence="2 3">
    <name type="scientific">Nocardia macrotermitis</name>
    <dbReference type="NCBI Taxonomy" id="2585198"/>
    <lineage>
        <taxon>Bacteria</taxon>
        <taxon>Bacillati</taxon>
        <taxon>Actinomycetota</taxon>
        <taxon>Actinomycetes</taxon>
        <taxon>Mycobacteriales</taxon>
        <taxon>Nocardiaceae</taxon>
        <taxon>Nocardia</taxon>
    </lineage>
</organism>
<evidence type="ECO:0000313" key="3">
    <source>
        <dbReference type="Proteomes" id="UP000438448"/>
    </source>
</evidence>
<protein>
    <submittedName>
        <fullName evidence="2">Uncharacterized protein</fullName>
    </submittedName>
</protein>
<accession>A0A7K0DBM6</accession>
<dbReference type="OrthoDB" id="4564904at2"/>
<dbReference type="RefSeq" id="WP_153414812.1">
    <property type="nucleotide sequence ID" value="NZ_WEGK01000016.1"/>
</dbReference>
<keyword evidence="3" id="KW-1185">Reference proteome</keyword>
<proteinExistence type="predicted"/>
<gene>
    <name evidence="2" type="ORF">NRB20_61440</name>
</gene>
<name>A0A7K0DBM6_9NOCA</name>
<feature type="region of interest" description="Disordered" evidence="1">
    <location>
        <begin position="121"/>
        <end position="162"/>
    </location>
</feature>
<reference evidence="2 3" key="1">
    <citation type="submission" date="2019-10" db="EMBL/GenBank/DDBJ databases">
        <title>Nocardia macrotermitis sp. nov. and Nocardia aurantia sp. nov., isolated from the gut of fungus growing-termite Macrotermes natalensis.</title>
        <authorList>
            <person name="Benndorf R."/>
            <person name="Schwitalla J."/>
            <person name="Martin K."/>
            <person name="De Beer W."/>
            <person name="Kaster A.-K."/>
            <person name="Vollmers J."/>
            <person name="Poulsen M."/>
            <person name="Beemelmanns C."/>
        </authorList>
    </citation>
    <scope>NUCLEOTIDE SEQUENCE [LARGE SCALE GENOMIC DNA]</scope>
    <source>
        <strain evidence="2 3">RB20</strain>
    </source>
</reference>
<comment type="caution">
    <text evidence="2">The sequence shown here is derived from an EMBL/GenBank/DDBJ whole genome shotgun (WGS) entry which is preliminary data.</text>
</comment>
<feature type="compositionally biased region" description="Low complexity" evidence="1">
    <location>
        <begin position="128"/>
        <end position="139"/>
    </location>
</feature>
<dbReference type="Proteomes" id="UP000438448">
    <property type="component" value="Unassembled WGS sequence"/>
</dbReference>
<dbReference type="AlphaFoldDB" id="A0A7K0DBM6"/>